<evidence type="ECO:0000256" key="1">
    <source>
        <dbReference type="SAM" id="Phobius"/>
    </source>
</evidence>
<accession>A0A7J8DXL3</accession>
<sequence length="179" mass="20196">MAETELLELGQHLQHHSTGSSALFILYLTFQYFLSCHALSVILSLLYLLVRGRFLPRLLLGPTLQSGFHFTRYVKITLEECGLCSLIISPFFIACLPCSLLPSFPLILHFSPFSLFPFLSSFLTVYLLTAYYKLGVNYLCLGWALGLLNLKITANSVRLLTPRKGGKFMHVLNKCTQDN</sequence>
<dbReference type="Proteomes" id="UP000593571">
    <property type="component" value="Unassembled WGS sequence"/>
</dbReference>
<keyword evidence="1" id="KW-0812">Transmembrane</keyword>
<reference evidence="2 3" key="1">
    <citation type="journal article" date="2020" name="Nature">
        <title>Six reference-quality genomes reveal evolution of bat adaptations.</title>
        <authorList>
            <person name="Jebb D."/>
            <person name="Huang Z."/>
            <person name="Pippel M."/>
            <person name="Hughes G.M."/>
            <person name="Lavrichenko K."/>
            <person name="Devanna P."/>
            <person name="Winkler S."/>
            <person name="Jermiin L.S."/>
            <person name="Skirmuntt E.C."/>
            <person name="Katzourakis A."/>
            <person name="Burkitt-Gray L."/>
            <person name="Ray D.A."/>
            <person name="Sullivan K.A.M."/>
            <person name="Roscito J.G."/>
            <person name="Kirilenko B.M."/>
            <person name="Davalos L.M."/>
            <person name="Corthals A.P."/>
            <person name="Power M.L."/>
            <person name="Jones G."/>
            <person name="Ransome R.D."/>
            <person name="Dechmann D.K.N."/>
            <person name="Locatelli A.G."/>
            <person name="Puechmaille S.J."/>
            <person name="Fedrigo O."/>
            <person name="Jarvis E.D."/>
            <person name="Hiller M."/>
            <person name="Vernes S.C."/>
            <person name="Myers E.W."/>
            <person name="Teeling E.C."/>
        </authorList>
    </citation>
    <scope>NUCLEOTIDE SEQUENCE [LARGE SCALE GENOMIC DNA]</scope>
    <source>
        <strain evidence="2">MRouAeg1</strain>
        <tissue evidence="2">Muscle</tissue>
    </source>
</reference>
<gene>
    <name evidence="2" type="ORF">HJG63_008344</name>
</gene>
<organism evidence="2 3">
    <name type="scientific">Rousettus aegyptiacus</name>
    <name type="common">Egyptian fruit bat</name>
    <name type="synonym">Pteropus aegyptiacus</name>
    <dbReference type="NCBI Taxonomy" id="9407"/>
    <lineage>
        <taxon>Eukaryota</taxon>
        <taxon>Metazoa</taxon>
        <taxon>Chordata</taxon>
        <taxon>Craniata</taxon>
        <taxon>Vertebrata</taxon>
        <taxon>Euteleostomi</taxon>
        <taxon>Mammalia</taxon>
        <taxon>Eutheria</taxon>
        <taxon>Laurasiatheria</taxon>
        <taxon>Chiroptera</taxon>
        <taxon>Yinpterochiroptera</taxon>
        <taxon>Pteropodoidea</taxon>
        <taxon>Pteropodidae</taxon>
        <taxon>Rousettinae</taxon>
        <taxon>Rousettus</taxon>
    </lineage>
</organism>
<proteinExistence type="predicted"/>
<keyword evidence="1" id="KW-1133">Transmembrane helix</keyword>
<keyword evidence="3" id="KW-1185">Reference proteome</keyword>
<protein>
    <submittedName>
        <fullName evidence="2">Uncharacterized protein</fullName>
    </submittedName>
</protein>
<evidence type="ECO:0000313" key="3">
    <source>
        <dbReference type="Proteomes" id="UP000593571"/>
    </source>
</evidence>
<name>A0A7J8DXL3_ROUAE</name>
<feature type="transmembrane region" description="Helical" evidence="1">
    <location>
        <begin position="136"/>
        <end position="154"/>
    </location>
</feature>
<feature type="transmembrane region" description="Helical" evidence="1">
    <location>
        <begin position="24"/>
        <end position="50"/>
    </location>
</feature>
<comment type="caution">
    <text evidence="2">The sequence shown here is derived from an EMBL/GenBank/DDBJ whole genome shotgun (WGS) entry which is preliminary data.</text>
</comment>
<dbReference type="EMBL" id="JACASE010000011">
    <property type="protein sequence ID" value="KAF6427860.1"/>
    <property type="molecule type" value="Genomic_DNA"/>
</dbReference>
<evidence type="ECO:0000313" key="2">
    <source>
        <dbReference type="EMBL" id="KAF6427860.1"/>
    </source>
</evidence>
<dbReference type="AlphaFoldDB" id="A0A7J8DXL3"/>
<feature type="transmembrane region" description="Helical" evidence="1">
    <location>
        <begin position="81"/>
        <end position="104"/>
    </location>
</feature>
<keyword evidence="1" id="KW-0472">Membrane</keyword>